<comment type="caution">
    <text evidence="2">The sequence shown here is derived from an EMBL/GenBank/DDBJ whole genome shotgun (WGS) entry which is preliminary data.</text>
</comment>
<dbReference type="Pfam" id="PF03992">
    <property type="entry name" value="ABM"/>
    <property type="match status" value="1"/>
</dbReference>
<keyword evidence="3" id="KW-1185">Reference proteome</keyword>
<accession>A0A8K0TQT7</accession>
<feature type="domain" description="ABM" evidence="1">
    <location>
        <begin position="8"/>
        <end position="82"/>
    </location>
</feature>
<proteinExistence type="predicted"/>
<gene>
    <name evidence="2" type="ORF">B0T11DRAFT_57962</name>
</gene>
<protein>
    <recommendedName>
        <fullName evidence="1">ABM domain-containing protein</fullName>
    </recommendedName>
</protein>
<sequence length="200" mass="21844">MPSALPPFLIIATIKTATKTAQDRFLEIFPPLVAHSTTAEPDTLSYYFFTSTASDDHAIYGFEGYPNAAALTEVHSKSPAYTRQSAILAEEKICTVDVDRFRPLAGFLLRDGETEKPVEAVLITKTPGSDAAKAEVEGLARAALEDSNGAATFVVMEHLETGELWTFERYTTKAEAEKRRTADGSKTSEFVEANVGFLQK</sequence>
<dbReference type="InterPro" id="IPR007138">
    <property type="entry name" value="ABM_dom"/>
</dbReference>
<dbReference type="AlphaFoldDB" id="A0A8K0TQT7"/>
<dbReference type="OrthoDB" id="4839806at2759"/>
<dbReference type="InterPro" id="IPR011008">
    <property type="entry name" value="Dimeric_a/b-barrel"/>
</dbReference>
<dbReference type="Proteomes" id="UP000813385">
    <property type="component" value="Unassembled WGS sequence"/>
</dbReference>
<reference evidence="2" key="1">
    <citation type="journal article" date="2021" name="Nat. Commun.">
        <title>Genetic determinants of endophytism in the Arabidopsis root mycobiome.</title>
        <authorList>
            <person name="Mesny F."/>
            <person name="Miyauchi S."/>
            <person name="Thiergart T."/>
            <person name="Pickel B."/>
            <person name="Atanasova L."/>
            <person name="Karlsson M."/>
            <person name="Huettel B."/>
            <person name="Barry K.W."/>
            <person name="Haridas S."/>
            <person name="Chen C."/>
            <person name="Bauer D."/>
            <person name="Andreopoulos W."/>
            <person name="Pangilinan J."/>
            <person name="LaButti K."/>
            <person name="Riley R."/>
            <person name="Lipzen A."/>
            <person name="Clum A."/>
            <person name="Drula E."/>
            <person name="Henrissat B."/>
            <person name="Kohler A."/>
            <person name="Grigoriev I.V."/>
            <person name="Martin F.M."/>
            <person name="Hacquard S."/>
        </authorList>
    </citation>
    <scope>NUCLEOTIDE SEQUENCE</scope>
    <source>
        <strain evidence="2">MPI-CAGE-AT-0016</strain>
    </source>
</reference>
<dbReference type="PANTHER" id="PTHR40624">
    <property type="entry name" value="BIOSYNTHESIS MONOOXYGENASE, PUTATIVE (AFU_ORTHOLOGUE AFUA_1G12025)-RELATED"/>
    <property type="match status" value="1"/>
</dbReference>
<dbReference type="Gene3D" id="3.30.70.100">
    <property type="match status" value="1"/>
</dbReference>
<dbReference type="SUPFAM" id="SSF54909">
    <property type="entry name" value="Dimeric alpha+beta barrel"/>
    <property type="match status" value="1"/>
</dbReference>
<evidence type="ECO:0000313" key="2">
    <source>
        <dbReference type="EMBL" id="KAH7367794.1"/>
    </source>
</evidence>
<dbReference type="PANTHER" id="PTHR40624:SF1">
    <property type="entry name" value="BIOSYNTHESIS MONOOXYGENASE, PUTATIVE (AFU_ORTHOLOGUE AFUA_1G12025)-RELATED"/>
    <property type="match status" value="1"/>
</dbReference>
<evidence type="ECO:0000259" key="1">
    <source>
        <dbReference type="Pfam" id="PF03992"/>
    </source>
</evidence>
<evidence type="ECO:0000313" key="3">
    <source>
        <dbReference type="Proteomes" id="UP000813385"/>
    </source>
</evidence>
<name>A0A8K0TQT7_9PEZI</name>
<organism evidence="2 3">
    <name type="scientific">Plectosphaerella cucumerina</name>
    <dbReference type="NCBI Taxonomy" id="40658"/>
    <lineage>
        <taxon>Eukaryota</taxon>
        <taxon>Fungi</taxon>
        <taxon>Dikarya</taxon>
        <taxon>Ascomycota</taxon>
        <taxon>Pezizomycotina</taxon>
        <taxon>Sordariomycetes</taxon>
        <taxon>Hypocreomycetidae</taxon>
        <taxon>Glomerellales</taxon>
        <taxon>Plectosphaerellaceae</taxon>
        <taxon>Plectosphaerella</taxon>
    </lineage>
</organism>
<dbReference type="EMBL" id="JAGPXD010000002">
    <property type="protein sequence ID" value="KAH7367794.1"/>
    <property type="molecule type" value="Genomic_DNA"/>
</dbReference>